<reference evidence="1" key="1">
    <citation type="submission" date="2023-07" db="EMBL/GenBank/DDBJ databases">
        <title>Sorghum-associated microbial communities from plants grown in Nebraska, USA.</title>
        <authorList>
            <person name="Schachtman D."/>
        </authorList>
    </citation>
    <scope>NUCLEOTIDE SEQUENCE</scope>
    <source>
        <strain evidence="1">1457</strain>
    </source>
</reference>
<comment type="caution">
    <text evidence="1">The sequence shown here is derived from an EMBL/GenBank/DDBJ whole genome shotgun (WGS) entry which is preliminary data.</text>
</comment>
<evidence type="ECO:0000313" key="1">
    <source>
        <dbReference type="EMBL" id="MDR6700737.1"/>
    </source>
</evidence>
<protein>
    <submittedName>
        <fullName evidence="1">RimJ/RimL family protein N-acetyltransferase</fullName>
    </submittedName>
</protein>
<name>A0AAW8LRM6_AGRTU</name>
<organism evidence="1 2">
    <name type="scientific">Agrobacterium tumefaciens</name>
    <dbReference type="NCBI Taxonomy" id="358"/>
    <lineage>
        <taxon>Bacteria</taxon>
        <taxon>Pseudomonadati</taxon>
        <taxon>Pseudomonadota</taxon>
        <taxon>Alphaproteobacteria</taxon>
        <taxon>Hyphomicrobiales</taxon>
        <taxon>Rhizobiaceae</taxon>
        <taxon>Rhizobium/Agrobacterium group</taxon>
        <taxon>Agrobacterium</taxon>
        <taxon>Agrobacterium tumefaciens complex</taxon>
    </lineage>
</organism>
<gene>
    <name evidence="1" type="ORF">J2W61_000565</name>
</gene>
<dbReference type="SUPFAM" id="SSF55729">
    <property type="entry name" value="Acyl-CoA N-acyltransferases (Nat)"/>
    <property type="match status" value="1"/>
</dbReference>
<dbReference type="RefSeq" id="WP_309953861.1">
    <property type="nucleotide sequence ID" value="NZ_JAGIPM010000004.1"/>
</dbReference>
<dbReference type="Gene3D" id="3.40.630.30">
    <property type="match status" value="1"/>
</dbReference>
<proteinExistence type="predicted"/>
<dbReference type="EMBL" id="JAVDSW010000001">
    <property type="protein sequence ID" value="MDR6700737.1"/>
    <property type="molecule type" value="Genomic_DNA"/>
</dbReference>
<sequence>MLHFVSTSIGVSFVPPFTCMGIDRDGEIVAGAIFDVFEGADVHVSIAGHGWTRGFCEAVGDYVFGQLQCERMTAKTEKTEIVRFAERLGGQVEGLLRNHFGPGRDAFLVGILRDEWRF</sequence>
<accession>A0AAW8LRM6</accession>
<dbReference type="AlphaFoldDB" id="A0AAW8LRM6"/>
<evidence type="ECO:0000313" key="2">
    <source>
        <dbReference type="Proteomes" id="UP001265315"/>
    </source>
</evidence>
<dbReference type="Proteomes" id="UP001265315">
    <property type="component" value="Unassembled WGS sequence"/>
</dbReference>
<dbReference type="InterPro" id="IPR016181">
    <property type="entry name" value="Acyl_CoA_acyltransferase"/>
</dbReference>